<feature type="compositionally biased region" description="Basic and acidic residues" evidence="1">
    <location>
        <begin position="205"/>
        <end position="239"/>
    </location>
</feature>
<keyword evidence="2" id="KW-1185">Reference proteome</keyword>
<feature type="compositionally biased region" description="Basic residues" evidence="1">
    <location>
        <begin position="451"/>
        <end position="462"/>
    </location>
</feature>
<gene>
    <name evidence="3" type="primary">LOC139353651</name>
</gene>
<evidence type="ECO:0000256" key="1">
    <source>
        <dbReference type="SAM" id="MobiDB-lite"/>
    </source>
</evidence>
<feature type="region of interest" description="Disordered" evidence="1">
    <location>
        <begin position="328"/>
        <end position="354"/>
    </location>
</feature>
<organism evidence="2 3">
    <name type="scientific">Drosophila suzukii</name>
    <name type="common">Spotted-wing drosophila fruit fly</name>
    <dbReference type="NCBI Taxonomy" id="28584"/>
    <lineage>
        <taxon>Eukaryota</taxon>
        <taxon>Metazoa</taxon>
        <taxon>Ecdysozoa</taxon>
        <taxon>Arthropoda</taxon>
        <taxon>Hexapoda</taxon>
        <taxon>Insecta</taxon>
        <taxon>Pterygota</taxon>
        <taxon>Neoptera</taxon>
        <taxon>Endopterygota</taxon>
        <taxon>Diptera</taxon>
        <taxon>Brachycera</taxon>
        <taxon>Muscomorpha</taxon>
        <taxon>Ephydroidea</taxon>
        <taxon>Drosophilidae</taxon>
        <taxon>Drosophila</taxon>
        <taxon>Sophophora</taxon>
    </lineage>
</organism>
<feature type="compositionally biased region" description="Basic and acidic residues" evidence="1">
    <location>
        <begin position="152"/>
        <end position="175"/>
    </location>
</feature>
<evidence type="ECO:0000313" key="3">
    <source>
        <dbReference type="RefSeq" id="XP_070854101.1"/>
    </source>
</evidence>
<name>A0ABM4TVU9_DROSZ</name>
<evidence type="ECO:0000313" key="2">
    <source>
        <dbReference type="Proteomes" id="UP001652628"/>
    </source>
</evidence>
<feature type="region of interest" description="Disordered" evidence="1">
    <location>
        <begin position="432"/>
        <end position="462"/>
    </location>
</feature>
<accession>A0ABM4TVU9</accession>
<dbReference type="GeneID" id="139353651"/>
<reference evidence="3" key="1">
    <citation type="submission" date="2025-08" db="UniProtKB">
        <authorList>
            <consortium name="RefSeq"/>
        </authorList>
    </citation>
    <scope>IDENTIFICATION</scope>
</reference>
<feature type="region of interest" description="Disordered" evidence="1">
    <location>
        <begin position="135"/>
        <end position="255"/>
    </location>
</feature>
<sequence length="543" mass="62487">MIKPLECVCCSTASSPSSSTVGKMVPNNENQCCLCTCNRCCKSSYFCNNDYSLLKRICHKIIKNYNRQQCRERYTVFDGGNSIKLRQFFEEQKNNNDGYDRKQDVTLLELSKYQDDGKELGYHIRLQKRGQGIAEGVGDIKQSRKSKGAQSSRRDWNNSDYEDAKKKKSGRERNHSHNSVLPNFHKEQIFNRTGRVESKMSINMGEKKDGSRKSVKSKGQEGKETKHKAKFQDQDEKNNVIKLNKNSNYDNGEVDKEADKAKEKLIGKATLIDRSKKSDSQFNEKNHFDDDKGTKLSLTHESLKKKNTFKDQGNIVNNQVDDKKYIDTEKNDKKNNMPTDRSIKKKTFRDQSNKKNYIENTKNVANEKFYTSEIKVTDGDFKDYNIEKFMEKNDKNNLNNVDKANGKRKFEAKESKRGVYHTSFNKEIILGSGKKSPLRGNEVYPPSNSNKTKKPKGKKGIFNRGTVGKRRRGCISISHLNCITVKEEFRMGRYVCPCDVLRAKLEERDLSRCIPCCCYANQTLINRSFTPCSTYQCCLPWGS</sequence>
<dbReference type="RefSeq" id="XP_070854101.1">
    <property type="nucleotide sequence ID" value="XM_070998000.1"/>
</dbReference>
<proteinExistence type="predicted"/>
<protein>
    <submittedName>
        <fullName evidence="3">Micronuclear linker histone polyprotein isoform X1</fullName>
    </submittedName>
</protein>
<feature type="compositionally biased region" description="Basic and acidic residues" evidence="1">
    <location>
        <begin position="184"/>
        <end position="198"/>
    </location>
</feature>
<dbReference type="Proteomes" id="UP001652628">
    <property type="component" value="Chromosome Y"/>
</dbReference>